<dbReference type="AlphaFoldDB" id="I6YZF9"/>
<evidence type="ECO:0000256" key="7">
    <source>
        <dbReference type="ARBA" id="ARBA00023209"/>
    </source>
</evidence>
<accession>I6YZF9</accession>
<dbReference type="UniPathway" id="UPA00558">
    <property type="reaction ID" value="UER00616"/>
</dbReference>
<proteinExistence type="inferred from homology"/>
<comment type="pathway">
    <text evidence="11">Phospholipid metabolism; phosphatidylethanolamine biosynthesis; phosphatidylethanolamine from CDP-diacylglycerol: step 2/2.</text>
</comment>
<dbReference type="RefSeq" id="WP_014857367.1">
    <property type="nucleotide sequence ID" value="NC_018178.1"/>
</dbReference>
<dbReference type="PANTHER" id="PTHR35809">
    <property type="entry name" value="ARCHAETIDYLSERINE DECARBOXYLASE PROENZYME-RELATED"/>
    <property type="match status" value="1"/>
</dbReference>
<evidence type="ECO:0000256" key="11">
    <source>
        <dbReference type="HAMAP-Rule" id="MF_00664"/>
    </source>
</evidence>
<dbReference type="InterPro" id="IPR003817">
    <property type="entry name" value="PS_Dcarbxylase"/>
</dbReference>
<dbReference type="PATRIC" id="fig|1191523.3.peg.2844"/>
<comment type="subunit">
    <text evidence="11">Heterodimer of a large membrane-associated beta subunit and a small pyruvoyl-containing alpha subunit.</text>
</comment>
<feature type="active site" description="Schiff-base intermediate with substrate; via pyruvic acid" evidence="11">
    <location>
        <position position="184"/>
    </location>
</feature>
<keyword evidence="3 11" id="KW-0210">Decarboxylase</keyword>
<keyword evidence="8 11" id="KW-0456">Lyase</keyword>
<keyword evidence="4 11" id="KW-0443">Lipid metabolism</keyword>
<keyword evidence="14" id="KW-1185">Reference proteome</keyword>
<keyword evidence="9 11" id="KW-1208">Phospholipid metabolism</keyword>
<keyword evidence="2 11" id="KW-0444">Lipid biosynthesis</keyword>
<dbReference type="NCBIfam" id="NF003678">
    <property type="entry name" value="PRK05305.1-2"/>
    <property type="match status" value="1"/>
</dbReference>
<dbReference type="GO" id="GO:0004609">
    <property type="term" value="F:phosphatidylserine decarboxylase activity"/>
    <property type="evidence" value="ECO:0007669"/>
    <property type="project" value="UniProtKB-UniRule"/>
</dbReference>
<dbReference type="HAMAP" id="MF_00664">
    <property type="entry name" value="PS_decarb_PSD_A"/>
    <property type="match status" value="1"/>
</dbReference>
<protein>
    <recommendedName>
        <fullName evidence="11">Phosphatidylserine decarboxylase proenzyme</fullName>
        <ecNumber evidence="11">4.1.1.65</ecNumber>
    </recommendedName>
    <component>
        <recommendedName>
            <fullName evidence="11">Phosphatidylserine decarboxylase alpha chain</fullName>
        </recommendedName>
    </component>
    <component>
        <recommendedName>
            <fullName evidence="11">Phosphatidylserine decarboxylase beta chain</fullName>
        </recommendedName>
    </component>
</protein>
<dbReference type="Pfam" id="PF02666">
    <property type="entry name" value="PS_Dcarbxylase"/>
    <property type="match status" value="1"/>
</dbReference>
<evidence type="ECO:0000313" key="13">
    <source>
        <dbReference type="EMBL" id="AFN75937.1"/>
    </source>
</evidence>
<feature type="modified residue" description="Pyruvic acid (Ser); by autocatalysis" evidence="11">
    <location>
        <position position="184"/>
    </location>
</feature>
<dbReference type="EC" id="4.1.1.65" evidence="11"/>
<dbReference type="STRING" id="1191523.MROS_2707"/>
<dbReference type="OrthoDB" id="9790893at2"/>
<name>I6YZF9_MELRP</name>
<comment type="PTM">
    <text evidence="11">Is synthesized initially as an inactive proenzyme. Formation of the active enzyme involves a self-maturation process in which the active site pyruvoyl group is generated from an internal serine residue via an autocatalytic post-translational modification. Two non-identical subunits are generated from the proenzyme in this reaction, and the pyruvate is formed at the N-terminus of the alpha chain, which is derived from the carboxyl end of the proenzyme. The post-translation cleavage follows an unusual pathway, termed non-hydrolytic serinolysis, in which the side chain hydroxyl group of the serine supplies its oxygen atom to form the C-terminus of the beta chain, while the remainder of the serine residue undergoes an oxidative deamination to produce ammonia and the pyruvoyl prosthetic group on the alpha chain.</text>
</comment>
<dbReference type="PANTHER" id="PTHR35809:SF1">
    <property type="entry name" value="ARCHAETIDYLSERINE DECARBOXYLASE PROENZYME-RELATED"/>
    <property type="match status" value="1"/>
</dbReference>
<comment type="similarity">
    <text evidence="11">Belongs to the phosphatidylserine decarboxylase family. PSD-A subfamily.</text>
</comment>
<evidence type="ECO:0000256" key="3">
    <source>
        <dbReference type="ARBA" id="ARBA00022793"/>
    </source>
</evidence>
<dbReference type="InterPro" id="IPR033175">
    <property type="entry name" value="PSD-A"/>
</dbReference>
<dbReference type="EMBL" id="CP003557">
    <property type="protein sequence ID" value="AFN75937.1"/>
    <property type="molecule type" value="Genomic_DNA"/>
</dbReference>
<keyword evidence="12" id="KW-1133">Transmembrane helix</keyword>
<dbReference type="KEGG" id="mro:MROS_2707"/>
<comment type="function">
    <text evidence="11">Catalyzes the formation of phosphatidylethanolamine (PtdEtn) from phosphatidylserine (PtdSer).</text>
</comment>
<evidence type="ECO:0000256" key="1">
    <source>
        <dbReference type="ARBA" id="ARBA00022475"/>
    </source>
</evidence>
<dbReference type="eggNOG" id="COG0688">
    <property type="taxonomic scope" value="Bacteria"/>
</dbReference>
<evidence type="ECO:0000256" key="4">
    <source>
        <dbReference type="ARBA" id="ARBA00023098"/>
    </source>
</evidence>
<dbReference type="GO" id="GO:0006646">
    <property type="term" value="P:phosphatidylethanolamine biosynthetic process"/>
    <property type="evidence" value="ECO:0007669"/>
    <property type="project" value="UniProtKB-UniRule"/>
</dbReference>
<evidence type="ECO:0000256" key="12">
    <source>
        <dbReference type="SAM" id="Phobius"/>
    </source>
</evidence>
<evidence type="ECO:0000256" key="6">
    <source>
        <dbReference type="ARBA" id="ARBA00023145"/>
    </source>
</evidence>
<dbReference type="Proteomes" id="UP000009011">
    <property type="component" value="Chromosome"/>
</dbReference>
<dbReference type="NCBIfam" id="NF003685">
    <property type="entry name" value="PRK05305.2-5"/>
    <property type="match status" value="1"/>
</dbReference>
<keyword evidence="1 11" id="KW-1003">Cell membrane</keyword>
<evidence type="ECO:0000256" key="8">
    <source>
        <dbReference type="ARBA" id="ARBA00023239"/>
    </source>
</evidence>
<evidence type="ECO:0000256" key="10">
    <source>
        <dbReference type="ARBA" id="ARBA00023317"/>
    </source>
</evidence>
<gene>
    <name evidence="11" type="primary">psd</name>
    <name evidence="13" type="ordered locus">MROS_2707</name>
</gene>
<comment type="cofactor">
    <cofactor evidence="11">
        <name>pyruvate</name>
        <dbReference type="ChEBI" id="CHEBI:15361"/>
    </cofactor>
    <text evidence="11">Binds 1 pyruvoyl group covalently per subunit.</text>
</comment>
<comment type="subcellular location">
    <subcellularLocation>
        <location evidence="11">Cell membrane</location>
        <topology evidence="11">Peripheral membrane protein</topology>
    </subcellularLocation>
</comment>
<feature type="chain" id="PRO_5023556062" description="Phosphatidylserine decarboxylase alpha chain" evidence="11">
    <location>
        <begin position="184"/>
        <end position="217"/>
    </location>
</feature>
<keyword evidence="7 11" id="KW-0594">Phospholipid biosynthesis</keyword>
<feature type="transmembrane region" description="Helical" evidence="12">
    <location>
        <begin position="32"/>
        <end position="51"/>
    </location>
</feature>
<keyword evidence="6 11" id="KW-0865">Zymogen</keyword>
<evidence type="ECO:0000256" key="9">
    <source>
        <dbReference type="ARBA" id="ARBA00023264"/>
    </source>
</evidence>
<reference evidence="13 14" key="1">
    <citation type="journal article" date="2013" name="PLoS ONE">
        <title>Genomic analysis of Melioribacter roseus, facultatively anaerobic organotrophic bacterium representing a novel deep lineage within Bacteriodetes/Chlorobi group.</title>
        <authorList>
            <person name="Kadnikov V.V."/>
            <person name="Mardanov A.V."/>
            <person name="Podosokorskaya O.A."/>
            <person name="Gavrilov S.N."/>
            <person name="Kublanov I.V."/>
            <person name="Beletsky A.V."/>
            <person name="Bonch-Osmolovskaya E.A."/>
            <person name="Ravin N.V."/>
        </authorList>
    </citation>
    <scope>NUCLEOTIDE SEQUENCE [LARGE SCALE GENOMIC DNA]</scope>
    <source>
        <strain evidence="14">JCM 17771 / P3M-2</strain>
    </source>
</reference>
<feature type="site" description="Cleavage (non-hydrolytic); by autocatalysis" evidence="11">
    <location>
        <begin position="183"/>
        <end position="184"/>
    </location>
</feature>
<evidence type="ECO:0000256" key="2">
    <source>
        <dbReference type="ARBA" id="ARBA00022516"/>
    </source>
</evidence>
<evidence type="ECO:0000256" key="5">
    <source>
        <dbReference type="ARBA" id="ARBA00023136"/>
    </source>
</evidence>
<keyword evidence="5 11" id="KW-0472">Membrane</keyword>
<feature type="chain" id="PRO_5023556063" description="Phosphatidylserine decarboxylase beta chain" evidence="11">
    <location>
        <begin position="1"/>
        <end position="183"/>
    </location>
</feature>
<keyword evidence="10 11" id="KW-0670">Pyruvate</keyword>
<organism evidence="13 14">
    <name type="scientific">Melioribacter roseus (strain DSM 23840 / JCM 17771 / VKM B-2668 / P3M-2)</name>
    <dbReference type="NCBI Taxonomy" id="1191523"/>
    <lineage>
        <taxon>Bacteria</taxon>
        <taxon>Pseudomonadati</taxon>
        <taxon>Ignavibacteriota</taxon>
        <taxon>Ignavibacteria</taxon>
        <taxon>Ignavibacteriales</taxon>
        <taxon>Melioribacteraceae</taxon>
        <taxon>Melioribacter</taxon>
    </lineage>
</organism>
<evidence type="ECO:0000313" key="14">
    <source>
        <dbReference type="Proteomes" id="UP000009011"/>
    </source>
</evidence>
<sequence length="217" mass="24871">MITKYGLNTFILMAAFSALLILAGIFFNNGWIKYGLIIIGLLFLIFNLNFFRDPDRIPPNRDDIIVSPADGEVLFIKEVYEKRYIDEDAIQISVFMSPLNVHVNRIPIDGKVEYLNYVEGEYLMAFYDKSDLRNERSEIGIRSKYGKVLFTQVAGFIARRIVYEIKQGDTVKMGDRFGMIKFGSRSDIIVPKKWAPAVKPGDKVKAGESILFEYKND</sequence>
<feature type="transmembrane region" description="Helical" evidence="12">
    <location>
        <begin position="7"/>
        <end position="26"/>
    </location>
</feature>
<comment type="catalytic activity">
    <reaction evidence="11">
        <text>a 1,2-diacyl-sn-glycero-3-phospho-L-serine + H(+) = a 1,2-diacyl-sn-glycero-3-phosphoethanolamine + CO2</text>
        <dbReference type="Rhea" id="RHEA:20828"/>
        <dbReference type="ChEBI" id="CHEBI:15378"/>
        <dbReference type="ChEBI" id="CHEBI:16526"/>
        <dbReference type="ChEBI" id="CHEBI:57262"/>
        <dbReference type="ChEBI" id="CHEBI:64612"/>
        <dbReference type="EC" id="4.1.1.65"/>
    </reaction>
</comment>
<dbReference type="GO" id="GO:0005886">
    <property type="term" value="C:plasma membrane"/>
    <property type="evidence" value="ECO:0007669"/>
    <property type="project" value="UniProtKB-SubCell"/>
</dbReference>
<dbReference type="HOGENOM" id="CLU_072492_1_0_10"/>
<keyword evidence="12" id="KW-0812">Transmembrane</keyword>